<protein>
    <submittedName>
        <fullName evidence="1">Uncharacterized protein</fullName>
    </submittedName>
</protein>
<gene>
    <name evidence="1" type="ORF">OH818_03040</name>
</gene>
<accession>A0ABY7C618</accession>
<evidence type="ECO:0000313" key="1">
    <source>
        <dbReference type="EMBL" id="WAP69290.1"/>
    </source>
</evidence>
<reference evidence="1" key="1">
    <citation type="submission" date="2022-12" db="EMBL/GenBank/DDBJ databases">
        <title>Jiella pelagia sp. nov., isolated from phosphonate enriched culture of Northwest Pacific surface seawater.</title>
        <authorList>
            <person name="Shin D.Y."/>
            <person name="Hwang C.Y."/>
        </authorList>
    </citation>
    <scope>NUCLEOTIDE SEQUENCE</scope>
    <source>
        <strain evidence="1">HL-NP1</strain>
    </source>
</reference>
<dbReference type="EMBL" id="CP114029">
    <property type="protein sequence ID" value="WAP69290.1"/>
    <property type="molecule type" value="Genomic_DNA"/>
</dbReference>
<proteinExistence type="predicted"/>
<dbReference type="RefSeq" id="WP_268881730.1">
    <property type="nucleotide sequence ID" value="NZ_CP114029.1"/>
</dbReference>
<name>A0ABY7C618_9HYPH</name>
<dbReference type="Proteomes" id="UP001164020">
    <property type="component" value="Chromosome"/>
</dbReference>
<evidence type="ECO:0000313" key="2">
    <source>
        <dbReference type="Proteomes" id="UP001164020"/>
    </source>
</evidence>
<keyword evidence="2" id="KW-1185">Reference proteome</keyword>
<organism evidence="1 2">
    <name type="scientific">Jiella pelagia</name>
    <dbReference type="NCBI Taxonomy" id="2986949"/>
    <lineage>
        <taxon>Bacteria</taxon>
        <taxon>Pseudomonadati</taxon>
        <taxon>Pseudomonadota</taxon>
        <taxon>Alphaproteobacteria</taxon>
        <taxon>Hyphomicrobiales</taxon>
        <taxon>Aurantimonadaceae</taxon>
        <taxon>Jiella</taxon>
    </lineage>
</organism>
<sequence>MIDAIEFNVLWQKEEFRRNLSEDFERVRTRLELEFPEKDRIKIAEYEKAGFQTRKDLSKSAIKGKSSVSNATFDRFMKGSPSLTYESFCKIVKVFEPIFTAEALVAPSRRLALINFNEDVERDLNDVVTLEFLRDEHDLDYEPYGPAIEIRRLGALVSDDQSPRSIGVDPGEINFRFSGAKFEEFDQKIMDNNIIKDIRERKIHNEEKLSLVGLYPHHDMIDACRKVDLYFRKTDYETIVGSLSHIADIEDLNGNTIESRNQVRRLHGNLDPARNRVPNSFCLHYIVRFSDFRYLAIHRHNGVAYDRLKLSVSGEEQIKPSDLSSKLPYPPGQTWAMRAIMEEVFPRRDYAVDSREGKEIAKLIASIRFLTLLYEERYCNYAITAFIQMNISVEEYIKIYRQGIISSGKADFEGNRYHFSEVQIEKYFSDGYMILKPFKRDKPELKVVTKSSNLIGQSHVAHLHSTSLYRLWLAGVASGNLFP</sequence>